<protein>
    <recommendedName>
        <fullName evidence="3">SET domain-containing protein</fullName>
    </recommendedName>
</protein>
<evidence type="ECO:0000313" key="2">
    <source>
        <dbReference type="Proteomes" id="UP000219286"/>
    </source>
</evidence>
<keyword evidence="2" id="KW-1185">Reference proteome</keyword>
<proteinExistence type="predicted"/>
<evidence type="ECO:0008006" key="3">
    <source>
        <dbReference type="Google" id="ProtNLM"/>
    </source>
</evidence>
<evidence type="ECO:0000313" key="1">
    <source>
        <dbReference type="EMBL" id="OTA04180.1"/>
    </source>
</evidence>
<comment type="caution">
    <text evidence="1">The sequence shown here is derived from an EMBL/GenBank/DDBJ whole genome shotgun (WGS) entry which is preliminary data.</text>
</comment>
<sequence length="113" mass="12350">MSPLKPSWKQPSHPEIQQVIAGNADDFTTKSLSKVSVPPFGLFAKLGFPPCELVAEATYATVQMDKDKHLTLNSDLLYINHSCEPSLVGPSLCDEKVAVLGSLLSEWFFSISI</sequence>
<reference evidence="1 2" key="1">
    <citation type="journal article" date="2015" name="Genome Announc.">
        <title>Genome sequence and annotation of Trichoderma parareesei, the ancestor of the cellulase producer Trichoderma reesei.</title>
        <authorList>
            <person name="Yang D."/>
            <person name="Pomraning K."/>
            <person name="Kopchinskiy A."/>
            <person name="Karimi Aghcheh R."/>
            <person name="Atanasova L."/>
            <person name="Chenthamara K."/>
            <person name="Baker S.E."/>
            <person name="Zhang R."/>
            <person name="Shen Q."/>
            <person name="Freitag M."/>
            <person name="Kubicek C.P."/>
            <person name="Druzhinina I.S."/>
        </authorList>
    </citation>
    <scope>NUCLEOTIDE SEQUENCE [LARGE SCALE GENOMIC DNA]</scope>
    <source>
        <strain evidence="1 2">CBS 125925</strain>
    </source>
</reference>
<organism evidence="1 2">
    <name type="scientific">Trichoderma parareesei</name>
    <name type="common">Filamentous fungus</name>
    <dbReference type="NCBI Taxonomy" id="858221"/>
    <lineage>
        <taxon>Eukaryota</taxon>
        <taxon>Fungi</taxon>
        <taxon>Dikarya</taxon>
        <taxon>Ascomycota</taxon>
        <taxon>Pezizomycotina</taxon>
        <taxon>Sordariomycetes</taxon>
        <taxon>Hypocreomycetidae</taxon>
        <taxon>Hypocreales</taxon>
        <taxon>Hypocreaceae</taxon>
        <taxon>Trichoderma</taxon>
    </lineage>
</organism>
<dbReference type="Proteomes" id="UP000219286">
    <property type="component" value="Unassembled WGS sequence"/>
</dbReference>
<dbReference type="OrthoDB" id="5984008at2759"/>
<dbReference type="InterPro" id="IPR053201">
    <property type="entry name" value="Flavunoidine_N-MTase"/>
</dbReference>
<dbReference type="EMBL" id="LFMI01000479">
    <property type="protein sequence ID" value="OTA04180.1"/>
    <property type="molecule type" value="Genomic_DNA"/>
</dbReference>
<dbReference type="AlphaFoldDB" id="A0A2H2ZLX5"/>
<dbReference type="PANTHER" id="PTHR12350">
    <property type="entry name" value="HISTONE-LYSINE N-METHYLTRANSFERASE-RELATED"/>
    <property type="match status" value="1"/>
</dbReference>
<gene>
    <name evidence="1" type="ORF">A9Z42_0047490</name>
</gene>
<name>A0A2H2ZLX5_TRIPA</name>
<dbReference type="PANTHER" id="PTHR12350:SF19">
    <property type="entry name" value="SET DOMAIN-CONTAINING PROTEIN"/>
    <property type="match status" value="1"/>
</dbReference>
<accession>A0A2H2ZLX5</accession>